<keyword evidence="3" id="KW-1185">Reference proteome</keyword>
<dbReference type="CDD" id="cd11669">
    <property type="entry name" value="TTHB210-like"/>
    <property type="match status" value="1"/>
</dbReference>
<dbReference type="OrthoDB" id="2867208at2"/>
<dbReference type="AlphaFoldDB" id="I2GK04"/>
<evidence type="ECO:0000313" key="3">
    <source>
        <dbReference type="Proteomes" id="UP000009309"/>
    </source>
</evidence>
<dbReference type="InterPro" id="IPR033786">
    <property type="entry name" value="TTHB210-like"/>
</dbReference>
<comment type="caution">
    <text evidence="2">The sequence shown here is derived from an EMBL/GenBank/DDBJ whole genome shotgun (WGS) entry which is preliminary data.</text>
</comment>
<dbReference type="STRING" id="1185876.BN8_03377"/>
<dbReference type="PROSITE" id="PS51257">
    <property type="entry name" value="PROKAR_LIPOPROTEIN"/>
    <property type="match status" value="1"/>
</dbReference>
<reference evidence="2 3" key="1">
    <citation type="journal article" date="2012" name="J. Bacteriol.">
        <title>Genome Sequence of the Filamentous Bacterium Fibrisoma limi BUZ 3T.</title>
        <authorList>
            <person name="Filippini M."/>
            <person name="Qi W."/>
            <person name="Jaenicke S."/>
            <person name="Goesmann A."/>
            <person name="Smits T.H."/>
            <person name="Bagheri H.C."/>
        </authorList>
    </citation>
    <scope>NUCLEOTIDE SEQUENCE [LARGE SCALE GENOMIC DNA]</scope>
    <source>
        <strain evidence="3">BUZ 3T</strain>
    </source>
</reference>
<proteinExistence type="predicted"/>
<dbReference type="Pfam" id="PF18197">
    <property type="entry name" value="TTHB210-like"/>
    <property type="match status" value="1"/>
</dbReference>
<dbReference type="RefSeq" id="WP_009282809.1">
    <property type="nucleotide sequence ID" value="NZ_CAIT01000006.1"/>
</dbReference>
<organism evidence="2 3">
    <name type="scientific">Fibrisoma limi BUZ 3</name>
    <dbReference type="NCBI Taxonomy" id="1185876"/>
    <lineage>
        <taxon>Bacteria</taxon>
        <taxon>Pseudomonadati</taxon>
        <taxon>Bacteroidota</taxon>
        <taxon>Cytophagia</taxon>
        <taxon>Cytophagales</taxon>
        <taxon>Spirosomataceae</taxon>
        <taxon>Fibrisoma</taxon>
    </lineage>
</organism>
<dbReference type="eggNOG" id="COG1917">
    <property type="taxonomic scope" value="Bacteria"/>
</dbReference>
<gene>
    <name evidence="2" type="ORF">BN8_03377</name>
</gene>
<accession>I2GK04</accession>
<dbReference type="InterPro" id="IPR040832">
    <property type="entry name" value="TTHB210-like_dom"/>
</dbReference>
<evidence type="ECO:0000313" key="2">
    <source>
        <dbReference type="EMBL" id="CCH54229.1"/>
    </source>
</evidence>
<name>I2GK04_9BACT</name>
<dbReference type="Proteomes" id="UP000009309">
    <property type="component" value="Unassembled WGS sequence"/>
</dbReference>
<protein>
    <recommendedName>
        <fullName evidence="1">TTHB210-like domain-containing protein</fullName>
    </recommendedName>
</protein>
<evidence type="ECO:0000259" key="1">
    <source>
        <dbReference type="Pfam" id="PF18197"/>
    </source>
</evidence>
<feature type="domain" description="TTHB210-like" evidence="1">
    <location>
        <begin position="47"/>
        <end position="97"/>
    </location>
</feature>
<sequence>MKKFLLGLLAAPLFLGCKTDTATQPDRFFGPSVPIGNGTVRTWVSLDAQNNPTTIGFTLSKGALDNLPGTLPETAYMLALPDEATTKTPFKHVMINWNPQGHEPSGIYNVPHFDFHFYIQPMNETMAIPPYTTASAAKFDKLPPVGSIHSDFAKGPGGVPGMGAHWSDLTSPEFKGTPFTETFVFGSYDGQVTFWEQMITLAYLKTNPNLDKAIKQPSVFVPGYYPQRYGIRSNADGSLDILMNQMIKR</sequence>
<dbReference type="EMBL" id="CAIT01000006">
    <property type="protein sequence ID" value="CCH54229.1"/>
    <property type="molecule type" value="Genomic_DNA"/>
</dbReference>